<organism evidence="2 3">
    <name type="scientific">Rhynocoris fuscipes</name>
    <dbReference type="NCBI Taxonomy" id="488301"/>
    <lineage>
        <taxon>Eukaryota</taxon>
        <taxon>Metazoa</taxon>
        <taxon>Ecdysozoa</taxon>
        <taxon>Arthropoda</taxon>
        <taxon>Hexapoda</taxon>
        <taxon>Insecta</taxon>
        <taxon>Pterygota</taxon>
        <taxon>Neoptera</taxon>
        <taxon>Paraneoptera</taxon>
        <taxon>Hemiptera</taxon>
        <taxon>Heteroptera</taxon>
        <taxon>Panheteroptera</taxon>
        <taxon>Cimicomorpha</taxon>
        <taxon>Reduviidae</taxon>
        <taxon>Harpactorinae</taxon>
        <taxon>Harpactorini</taxon>
        <taxon>Rhynocoris</taxon>
    </lineage>
</organism>
<feature type="transmembrane region" description="Helical" evidence="1">
    <location>
        <begin position="21"/>
        <end position="45"/>
    </location>
</feature>
<keyword evidence="1" id="KW-1133">Transmembrane helix</keyword>
<comment type="caution">
    <text evidence="2">The sequence shown here is derived from an EMBL/GenBank/DDBJ whole genome shotgun (WGS) entry which is preliminary data.</text>
</comment>
<accession>A0AAW1CRV9</accession>
<protein>
    <submittedName>
        <fullName evidence="2">Uncharacterized protein</fullName>
    </submittedName>
</protein>
<evidence type="ECO:0000313" key="2">
    <source>
        <dbReference type="EMBL" id="KAK9500309.1"/>
    </source>
</evidence>
<sequence length="58" mass="6909">MLIAKEKLSRKIFLTSRRKQIYLIIVGQLNITELLYSACYLASFANAEFHRRVLYWQS</sequence>
<evidence type="ECO:0000313" key="3">
    <source>
        <dbReference type="Proteomes" id="UP001461498"/>
    </source>
</evidence>
<keyword evidence="1" id="KW-0472">Membrane</keyword>
<keyword evidence="1" id="KW-0812">Transmembrane</keyword>
<dbReference type="AlphaFoldDB" id="A0AAW1CRV9"/>
<name>A0AAW1CRV9_9HEMI</name>
<dbReference type="Proteomes" id="UP001461498">
    <property type="component" value="Unassembled WGS sequence"/>
</dbReference>
<dbReference type="EMBL" id="JAPXFL010000010">
    <property type="protein sequence ID" value="KAK9500309.1"/>
    <property type="molecule type" value="Genomic_DNA"/>
</dbReference>
<reference evidence="2 3" key="1">
    <citation type="submission" date="2022-12" db="EMBL/GenBank/DDBJ databases">
        <title>Chromosome-level genome assembly of true bugs.</title>
        <authorList>
            <person name="Ma L."/>
            <person name="Li H."/>
        </authorList>
    </citation>
    <scope>NUCLEOTIDE SEQUENCE [LARGE SCALE GENOMIC DNA]</scope>
    <source>
        <strain evidence="2">Lab_2022b</strain>
    </source>
</reference>
<proteinExistence type="predicted"/>
<gene>
    <name evidence="2" type="ORF">O3M35_001593</name>
</gene>
<keyword evidence="3" id="KW-1185">Reference proteome</keyword>
<evidence type="ECO:0000256" key="1">
    <source>
        <dbReference type="SAM" id="Phobius"/>
    </source>
</evidence>